<evidence type="ECO:0000313" key="4">
    <source>
        <dbReference type="Proteomes" id="UP000199659"/>
    </source>
</evidence>
<accession>A0A1I6KK72</accession>
<evidence type="ECO:0000256" key="1">
    <source>
        <dbReference type="ARBA" id="ARBA00006739"/>
    </source>
</evidence>
<keyword evidence="4" id="KW-1185">Reference proteome</keyword>
<dbReference type="Gene3D" id="3.90.550.10">
    <property type="entry name" value="Spore Coat Polysaccharide Biosynthesis Protein SpsA, Chain A"/>
    <property type="match status" value="1"/>
</dbReference>
<dbReference type="InterPro" id="IPR001173">
    <property type="entry name" value="Glyco_trans_2-like"/>
</dbReference>
<dbReference type="Pfam" id="PF00535">
    <property type="entry name" value="Glycos_transf_2"/>
    <property type="match status" value="1"/>
</dbReference>
<dbReference type="SUPFAM" id="SSF53448">
    <property type="entry name" value="Nucleotide-diphospho-sugar transferases"/>
    <property type="match status" value="1"/>
</dbReference>
<sequence length="357" mass="41838">MAGIRFFYGVHVVRNIVAKGQLYTLLYRIIEQIRKLWYDTLYEVITIKGEHVMKRVQVLLSTYNGEQYIREQLDSILQQDYENIQILIRDDGSTDRTVSILEEYSKEYSNVTYYAGNNVGVINSFFDLIKCADETADYYAFSDQDDVWLKEKITMAVDKLEEKLKAEKKVIPLLYSSVTTLVDKDLKILPYGSIKQNYKATFGNALVENICAGCTCVINHVLWEILKDRLPQFTMMHDWWIYLTASFYGKVIFDTKSYILYRQHGKNVLGGRKSYLQELSLRLKKFKKSQGKFSRQADEFIRVHQISSKGKGALAYYVAEYKKNLKYRLKVVTSNQIIRQRKMDDLVFRLLFLTGMR</sequence>
<dbReference type="PANTHER" id="PTHR43685">
    <property type="entry name" value="GLYCOSYLTRANSFERASE"/>
    <property type="match status" value="1"/>
</dbReference>
<dbReference type="Proteomes" id="UP000199659">
    <property type="component" value="Unassembled WGS sequence"/>
</dbReference>
<organism evidence="3 4">
    <name type="scientific">Anaeromicropila populeti</name>
    <dbReference type="NCBI Taxonomy" id="37658"/>
    <lineage>
        <taxon>Bacteria</taxon>
        <taxon>Bacillati</taxon>
        <taxon>Bacillota</taxon>
        <taxon>Clostridia</taxon>
        <taxon>Lachnospirales</taxon>
        <taxon>Lachnospiraceae</taxon>
        <taxon>Anaeromicropila</taxon>
    </lineage>
</organism>
<dbReference type="PANTHER" id="PTHR43685:SF11">
    <property type="entry name" value="GLYCOSYLTRANSFERASE TAGX-RELATED"/>
    <property type="match status" value="1"/>
</dbReference>
<dbReference type="InterPro" id="IPR029044">
    <property type="entry name" value="Nucleotide-diphossugar_trans"/>
</dbReference>
<reference evidence="3 4" key="1">
    <citation type="submission" date="2016-10" db="EMBL/GenBank/DDBJ databases">
        <authorList>
            <person name="de Groot N.N."/>
        </authorList>
    </citation>
    <scope>NUCLEOTIDE SEQUENCE [LARGE SCALE GENOMIC DNA]</scope>
    <source>
        <strain evidence="3 4">743A</strain>
    </source>
</reference>
<keyword evidence="3" id="KW-0808">Transferase</keyword>
<evidence type="ECO:0000313" key="3">
    <source>
        <dbReference type="EMBL" id="SFR91280.1"/>
    </source>
</evidence>
<dbReference type="CDD" id="cd04196">
    <property type="entry name" value="GT_2_like_d"/>
    <property type="match status" value="1"/>
</dbReference>
<feature type="domain" description="Glycosyltransferase 2-like" evidence="2">
    <location>
        <begin position="58"/>
        <end position="163"/>
    </location>
</feature>
<dbReference type="GO" id="GO:0016740">
    <property type="term" value="F:transferase activity"/>
    <property type="evidence" value="ECO:0007669"/>
    <property type="project" value="UniProtKB-KW"/>
</dbReference>
<dbReference type="EMBL" id="FOYZ01000009">
    <property type="protein sequence ID" value="SFR91280.1"/>
    <property type="molecule type" value="Genomic_DNA"/>
</dbReference>
<protein>
    <submittedName>
        <fullName evidence="3">Glycosyltransferase involved in cell wall bisynthesis</fullName>
    </submittedName>
</protein>
<dbReference type="InterPro" id="IPR050834">
    <property type="entry name" value="Glycosyltransf_2"/>
</dbReference>
<proteinExistence type="inferred from homology"/>
<name>A0A1I6KK72_9FIRM</name>
<dbReference type="OrthoDB" id="9802649at2"/>
<gene>
    <name evidence="3" type="ORF">SAMN05661086_02462</name>
</gene>
<evidence type="ECO:0000259" key="2">
    <source>
        <dbReference type="Pfam" id="PF00535"/>
    </source>
</evidence>
<comment type="similarity">
    <text evidence="1">Belongs to the glycosyltransferase 2 family.</text>
</comment>
<dbReference type="AlphaFoldDB" id="A0A1I6KK72"/>
<dbReference type="STRING" id="37658.SAMN05661086_02462"/>